<feature type="domain" description="NB-ARC" evidence="2">
    <location>
        <begin position="347"/>
        <end position="507"/>
    </location>
</feature>
<dbReference type="Proteomes" id="UP001628179">
    <property type="component" value="Unassembled WGS sequence"/>
</dbReference>
<evidence type="ECO:0000313" key="4">
    <source>
        <dbReference type="Proteomes" id="UP001628179"/>
    </source>
</evidence>
<protein>
    <submittedName>
        <fullName evidence="3">Tetratricopeptide-like helical</fullName>
    </submittedName>
</protein>
<dbReference type="EMBL" id="BAAFSV010000002">
    <property type="protein sequence ID" value="GAB1314018.1"/>
    <property type="molecule type" value="Genomic_DNA"/>
</dbReference>
<dbReference type="InterPro" id="IPR053137">
    <property type="entry name" value="NLR-like"/>
</dbReference>
<dbReference type="InterPro" id="IPR011990">
    <property type="entry name" value="TPR-like_helical_dom_sf"/>
</dbReference>
<comment type="caution">
    <text evidence="3">The sequence shown here is derived from an EMBL/GenBank/DDBJ whole genome shotgun (WGS) entry which is preliminary data.</text>
</comment>
<dbReference type="SUPFAM" id="SSF52540">
    <property type="entry name" value="P-loop containing nucleoside triphosphate hydrolases"/>
    <property type="match status" value="1"/>
</dbReference>
<dbReference type="InterPro" id="IPR027417">
    <property type="entry name" value="P-loop_NTPase"/>
</dbReference>
<dbReference type="InterPro" id="IPR029058">
    <property type="entry name" value="AB_hydrolase_fold"/>
</dbReference>
<evidence type="ECO:0000259" key="2">
    <source>
        <dbReference type="Pfam" id="PF00931"/>
    </source>
</evidence>
<proteinExistence type="predicted"/>
<dbReference type="SUPFAM" id="SSF53474">
    <property type="entry name" value="alpha/beta-Hydrolases"/>
    <property type="match status" value="1"/>
</dbReference>
<sequence>MWEFFQRHGRGRRSGHSGATDGRSTTERPTTGIQLLHNQENSIVDIVFVHGLTGHREKTWTAKHALLPWPQALLPSKIPSARILTFGYDARVAGWQGVVSESRIGNHAWNLLTALSTYREEDGTSKRPIFFVCHSLGGLVCEDRTEQHLRNIVRSTRGIIFLGTPHHGAGLARWAERFARFLGHIKQTNARIVEVLKRDSEVLARIQDSFHAMVMARTRDGQPIQITCFYEELPLQGVGLVVPQDSAILPGYIPIGIPSNHMDMARFERADNPGFVAVCGELRRWARELRPVSTEAPPANTSLGQPSPDGAESIKKHWTVPFGRNRDFVGREPILAQLRERIHPGSDKDNCQLTAINGLGGVGKTQLALEAAFRLRGDCSVFWVPAIDAASFENAYRKIGRQLNLKGFELEEDKRDVKMLVKTALSHESAGSWLLIIDNADDVELLFGTGGVRLSDCLPFSLNGSILFTTRNRDVAVKFDISNQNTVSLKEMTRSEATKLLEKNLGESQCDEQSMASLLDFLANLPLAIKQASAFMSKTGMSVSKYLGHCRSSDKGLIKLLSKDFEDRGRYNTIQNPIATTWLISFDQISRNNRLAADYLRFACFLAEKNIPVSLLPGTDDELETAEAIGTLKAYAFIAQRDGEDSFDMHRLVRLAMRNWLASQEEQCMTRVIHRLNELFPFPEHENRDVWMKYLPHMQAALDFQEDADDDMAKGYLLYNTAVAMHRLGKYREAEQIHQQALRLGKKVFGEDHPDTFIYMNSLGTVLGNLGRHKEAEQIFRQGVGLSEVVLGNSHPQTGRCRQNLAWIRSKRQEH</sequence>
<evidence type="ECO:0000313" key="3">
    <source>
        <dbReference type="EMBL" id="GAB1314018.1"/>
    </source>
</evidence>
<dbReference type="PANTHER" id="PTHR46082">
    <property type="entry name" value="ATP/GTP-BINDING PROTEIN-RELATED"/>
    <property type="match status" value="1"/>
</dbReference>
<dbReference type="InterPro" id="IPR002182">
    <property type="entry name" value="NB-ARC"/>
</dbReference>
<dbReference type="RefSeq" id="XP_070915749.1">
    <property type="nucleotide sequence ID" value="XM_071059648.1"/>
</dbReference>
<reference evidence="3 4" key="1">
    <citation type="submission" date="2024-09" db="EMBL/GenBank/DDBJ databases">
        <title>Itraconazole resistance in Madurella fahalii resulting from another homologue of gene encoding cytochrome P450 14-alpha sterol demethylase (CYP51).</title>
        <authorList>
            <person name="Yoshioka I."/>
            <person name="Fahal A.H."/>
            <person name="Kaneko S."/>
            <person name="Yaguchi T."/>
        </authorList>
    </citation>
    <scope>NUCLEOTIDE SEQUENCE [LARGE SCALE GENOMIC DNA]</scope>
    <source>
        <strain evidence="3 4">IFM 68171</strain>
    </source>
</reference>
<dbReference type="Gene3D" id="3.40.50.1820">
    <property type="entry name" value="alpha/beta hydrolase"/>
    <property type="match status" value="1"/>
</dbReference>
<dbReference type="Gene3D" id="1.25.40.10">
    <property type="entry name" value="Tetratricopeptide repeat domain"/>
    <property type="match status" value="1"/>
</dbReference>
<dbReference type="GeneID" id="98174971"/>
<dbReference type="Gene3D" id="3.40.50.300">
    <property type="entry name" value="P-loop containing nucleotide triphosphate hydrolases"/>
    <property type="match status" value="1"/>
</dbReference>
<dbReference type="PANTHER" id="PTHR46082:SF6">
    <property type="entry name" value="AAA+ ATPASE DOMAIN-CONTAINING PROTEIN-RELATED"/>
    <property type="match status" value="1"/>
</dbReference>
<name>A0ABQ0G8C1_9PEZI</name>
<evidence type="ECO:0000256" key="1">
    <source>
        <dbReference type="SAM" id="MobiDB-lite"/>
    </source>
</evidence>
<dbReference type="Pfam" id="PF13424">
    <property type="entry name" value="TPR_12"/>
    <property type="match status" value="1"/>
</dbReference>
<accession>A0ABQ0G8C1</accession>
<keyword evidence="4" id="KW-1185">Reference proteome</keyword>
<dbReference type="Pfam" id="PF00931">
    <property type="entry name" value="NB-ARC"/>
    <property type="match status" value="1"/>
</dbReference>
<feature type="region of interest" description="Disordered" evidence="1">
    <location>
        <begin position="1"/>
        <end position="28"/>
    </location>
</feature>
<dbReference type="SUPFAM" id="SSF48452">
    <property type="entry name" value="TPR-like"/>
    <property type="match status" value="1"/>
</dbReference>
<organism evidence="3 4">
    <name type="scientific">Madurella fahalii</name>
    <dbReference type="NCBI Taxonomy" id="1157608"/>
    <lineage>
        <taxon>Eukaryota</taxon>
        <taxon>Fungi</taxon>
        <taxon>Dikarya</taxon>
        <taxon>Ascomycota</taxon>
        <taxon>Pezizomycotina</taxon>
        <taxon>Sordariomycetes</taxon>
        <taxon>Sordariomycetidae</taxon>
        <taxon>Sordariales</taxon>
        <taxon>Sordariales incertae sedis</taxon>
        <taxon>Madurella</taxon>
    </lineage>
</organism>
<gene>
    <name evidence="3" type="ORF">MFIFM68171_04228</name>
</gene>